<comment type="caution">
    <text evidence="2">The sequence shown here is derived from an EMBL/GenBank/DDBJ whole genome shotgun (WGS) entry which is preliminary data.</text>
</comment>
<accession>A0AA88EG11</accession>
<evidence type="ECO:0000313" key="2">
    <source>
        <dbReference type="EMBL" id="GMN74070.1"/>
    </source>
</evidence>
<feature type="region of interest" description="Disordered" evidence="1">
    <location>
        <begin position="1"/>
        <end position="22"/>
    </location>
</feature>
<evidence type="ECO:0000256" key="1">
    <source>
        <dbReference type="SAM" id="MobiDB-lite"/>
    </source>
</evidence>
<proteinExistence type="predicted"/>
<keyword evidence="3" id="KW-1185">Reference proteome</keyword>
<organism evidence="2 3">
    <name type="scientific">Ficus carica</name>
    <name type="common">Common fig</name>
    <dbReference type="NCBI Taxonomy" id="3494"/>
    <lineage>
        <taxon>Eukaryota</taxon>
        <taxon>Viridiplantae</taxon>
        <taxon>Streptophyta</taxon>
        <taxon>Embryophyta</taxon>
        <taxon>Tracheophyta</taxon>
        <taxon>Spermatophyta</taxon>
        <taxon>Magnoliopsida</taxon>
        <taxon>eudicotyledons</taxon>
        <taxon>Gunneridae</taxon>
        <taxon>Pentapetalae</taxon>
        <taxon>rosids</taxon>
        <taxon>fabids</taxon>
        <taxon>Rosales</taxon>
        <taxon>Moraceae</taxon>
        <taxon>Ficeae</taxon>
        <taxon>Ficus</taxon>
    </lineage>
</organism>
<reference evidence="2" key="1">
    <citation type="submission" date="2023-07" db="EMBL/GenBank/DDBJ databases">
        <title>draft genome sequence of fig (Ficus carica).</title>
        <authorList>
            <person name="Takahashi T."/>
            <person name="Nishimura K."/>
        </authorList>
    </citation>
    <scope>NUCLEOTIDE SEQUENCE</scope>
</reference>
<dbReference type="EMBL" id="BTGU01014549">
    <property type="protein sequence ID" value="GMN74070.1"/>
    <property type="molecule type" value="Genomic_DNA"/>
</dbReference>
<gene>
    <name evidence="2" type="ORF">TIFTF001_054380</name>
</gene>
<sequence length="77" mass="9149">MKPKLYRDGQEDEEDCSDIPSFTQGMPPVEEIDEFDDDVSHLVRPDIEWTRVEAAKRKEKKEKNLNIMPFTVYKYIN</sequence>
<protein>
    <submittedName>
        <fullName evidence="2">Uncharacterized protein</fullName>
    </submittedName>
</protein>
<dbReference type="AlphaFoldDB" id="A0AA88EG11"/>
<evidence type="ECO:0000313" key="3">
    <source>
        <dbReference type="Proteomes" id="UP001187192"/>
    </source>
</evidence>
<name>A0AA88EG11_FICCA</name>
<dbReference type="Proteomes" id="UP001187192">
    <property type="component" value="Unassembled WGS sequence"/>
</dbReference>